<dbReference type="AlphaFoldDB" id="A0AAD1XV88"/>
<name>A0AAD1XV88_EUPCR</name>
<organism evidence="1 2">
    <name type="scientific">Euplotes crassus</name>
    <dbReference type="NCBI Taxonomy" id="5936"/>
    <lineage>
        <taxon>Eukaryota</taxon>
        <taxon>Sar</taxon>
        <taxon>Alveolata</taxon>
        <taxon>Ciliophora</taxon>
        <taxon>Intramacronucleata</taxon>
        <taxon>Spirotrichea</taxon>
        <taxon>Hypotrichia</taxon>
        <taxon>Euplotida</taxon>
        <taxon>Euplotidae</taxon>
        <taxon>Moneuplotes</taxon>
    </lineage>
</organism>
<gene>
    <name evidence="1" type="ORF">ECRASSUSDP1_LOCUS20943</name>
</gene>
<accession>A0AAD1XV88</accession>
<comment type="caution">
    <text evidence="1">The sequence shown here is derived from an EMBL/GenBank/DDBJ whole genome shotgun (WGS) entry which is preliminary data.</text>
</comment>
<dbReference type="EMBL" id="CAMPGE010021382">
    <property type="protein sequence ID" value="CAI2379533.1"/>
    <property type="molecule type" value="Genomic_DNA"/>
</dbReference>
<keyword evidence="2" id="KW-1185">Reference proteome</keyword>
<proteinExistence type="predicted"/>
<reference evidence="1" key="1">
    <citation type="submission" date="2023-07" db="EMBL/GenBank/DDBJ databases">
        <authorList>
            <consortium name="AG Swart"/>
            <person name="Singh M."/>
            <person name="Singh A."/>
            <person name="Seah K."/>
            <person name="Emmerich C."/>
        </authorList>
    </citation>
    <scope>NUCLEOTIDE SEQUENCE</scope>
    <source>
        <strain evidence="1">DP1</strain>
    </source>
</reference>
<evidence type="ECO:0000313" key="1">
    <source>
        <dbReference type="EMBL" id="CAI2379533.1"/>
    </source>
</evidence>
<evidence type="ECO:0000313" key="2">
    <source>
        <dbReference type="Proteomes" id="UP001295684"/>
    </source>
</evidence>
<protein>
    <submittedName>
        <fullName evidence="1">Uncharacterized protein</fullName>
    </submittedName>
</protein>
<dbReference type="Proteomes" id="UP001295684">
    <property type="component" value="Unassembled WGS sequence"/>
</dbReference>
<sequence>MNIIEKQSNARAMKASWRKDGCTERMEADKLGVERGDFDDDMCEIPDECPVLGNRMSPDKEYHSSLLSIDKGGIKSQEFDYFMDQLECQFTKRCSLPDKPQSILIKKETEHAQNRTRGSSLMIKKMKFTQRNEVENVHELSNLSIPAYISANQLPRDANKVRDNLVNHENSRDCNSNQIEEMSGDISNSLSSESYIPIPVTMSDVEAGIYHAY</sequence>